<dbReference type="Proteomes" id="UP000677265">
    <property type="component" value="Unassembled WGS sequence"/>
</dbReference>
<comment type="caution">
    <text evidence="3">The sequence shown here is derived from an EMBL/GenBank/DDBJ whole genome shotgun (WGS) entry which is preliminary data.</text>
</comment>
<dbReference type="AlphaFoldDB" id="A0A942T612"/>
<dbReference type="PRINTS" id="PR00081">
    <property type="entry name" value="GDHRDH"/>
</dbReference>
<gene>
    <name evidence="4" type="ORF">KHB02_012905</name>
    <name evidence="3" type="ORF">KHB02_30605</name>
</gene>
<dbReference type="NCBIfam" id="NF005559">
    <property type="entry name" value="PRK07231.1"/>
    <property type="match status" value="1"/>
</dbReference>
<accession>A0A942T612</accession>
<protein>
    <submittedName>
        <fullName evidence="3">Glucose 1-dehydrogenase</fullName>
        <ecNumber evidence="3">1.1.1.47</ecNumber>
    </submittedName>
</protein>
<dbReference type="InterPro" id="IPR002347">
    <property type="entry name" value="SDR_fam"/>
</dbReference>
<sequence>MTAKRLENKVAIITGAGNGIGREEALLFAKNGAKVVVTDINEEALQETVQAIRTQGGEAIGIRQDVSVEEDWQEVILKAEEEFRQLDILVNNAAILSRNGLAETTVDEFLKIQSVNSIGTFLGMKYAAALIKKTAGKGSIINTSSGSGLVGTPGSTAYHASKGAVRLMTKSAALELAKDFIRVNSIHPGVIETAMSGGKNGNHFLSEKIPMKCLGKPIDIAYGALYLASDESRFVTGSELIIDGGYTAQ</sequence>
<keyword evidence="5" id="KW-1185">Reference proteome</keyword>
<evidence type="ECO:0000313" key="5">
    <source>
        <dbReference type="Proteomes" id="UP000677265"/>
    </source>
</evidence>
<proteinExistence type="inferred from homology"/>
<comment type="similarity">
    <text evidence="1">Belongs to the short-chain dehydrogenases/reductases (SDR) family.</text>
</comment>
<dbReference type="PANTHER" id="PTHR24321:SF8">
    <property type="entry name" value="ESTRADIOL 17-BETA-DEHYDROGENASE 8-RELATED"/>
    <property type="match status" value="1"/>
</dbReference>
<dbReference type="RefSeq" id="WP_213145576.1">
    <property type="nucleotide sequence ID" value="NZ_JAGYPE020000020.1"/>
</dbReference>
<dbReference type="Pfam" id="PF13561">
    <property type="entry name" value="adh_short_C2"/>
    <property type="match status" value="1"/>
</dbReference>
<evidence type="ECO:0000313" key="3">
    <source>
        <dbReference type="EMBL" id="MBS4185741.1"/>
    </source>
</evidence>
<evidence type="ECO:0000313" key="4">
    <source>
        <dbReference type="EMBL" id="MCH6266422.1"/>
    </source>
</evidence>
<dbReference type="EC" id="1.1.1.47" evidence="3"/>
<dbReference type="EMBL" id="JAGYPE020000020">
    <property type="protein sequence ID" value="MCH6266422.1"/>
    <property type="molecule type" value="Genomic_DNA"/>
</dbReference>
<evidence type="ECO:0000256" key="1">
    <source>
        <dbReference type="ARBA" id="ARBA00006484"/>
    </source>
</evidence>
<reference evidence="3" key="1">
    <citation type="submission" date="2021-05" db="EMBL/GenBank/DDBJ databases">
        <title>Novel Bacillus species.</title>
        <authorList>
            <person name="Liu G."/>
        </authorList>
    </citation>
    <scope>NUCLEOTIDE SEQUENCE</scope>
    <source>
        <strain evidence="3 5">FJAT-50051</strain>
    </source>
</reference>
<dbReference type="EMBL" id="JAGYPE010000006">
    <property type="protein sequence ID" value="MBS4185741.1"/>
    <property type="molecule type" value="Genomic_DNA"/>
</dbReference>
<dbReference type="SUPFAM" id="SSF51735">
    <property type="entry name" value="NAD(P)-binding Rossmann-fold domains"/>
    <property type="match status" value="1"/>
</dbReference>
<dbReference type="Gene3D" id="3.40.50.720">
    <property type="entry name" value="NAD(P)-binding Rossmann-like Domain"/>
    <property type="match status" value="1"/>
</dbReference>
<organism evidence="3">
    <name type="scientific">Neobacillus citreus</name>
    <dbReference type="NCBI Taxonomy" id="2833578"/>
    <lineage>
        <taxon>Bacteria</taxon>
        <taxon>Bacillati</taxon>
        <taxon>Bacillota</taxon>
        <taxon>Bacilli</taxon>
        <taxon>Bacillales</taxon>
        <taxon>Bacillaceae</taxon>
        <taxon>Neobacillus</taxon>
    </lineage>
</organism>
<dbReference type="PANTHER" id="PTHR24321">
    <property type="entry name" value="DEHYDROGENASES, SHORT CHAIN"/>
    <property type="match status" value="1"/>
</dbReference>
<keyword evidence="2 3" id="KW-0560">Oxidoreductase</keyword>
<name>A0A942T612_9BACI</name>
<dbReference type="GO" id="GO:0008206">
    <property type="term" value="P:bile acid metabolic process"/>
    <property type="evidence" value="ECO:0007669"/>
    <property type="project" value="UniProtKB-ARBA"/>
</dbReference>
<dbReference type="PRINTS" id="PR00080">
    <property type="entry name" value="SDRFAMILY"/>
</dbReference>
<dbReference type="FunFam" id="3.40.50.720:FF:000084">
    <property type="entry name" value="Short-chain dehydrogenase reductase"/>
    <property type="match status" value="1"/>
</dbReference>
<dbReference type="GO" id="GO:0047936">
    <property type="term" value="F:glucose 1-dehydrogenase [NAD(P)+] activity"/>
    <property type="evidence" value="ECO:0007669"/>
    <property type="project" value="UniProtKB-EC"/>
</dbReference>
<dbReference type="InterPro" id="IPR036291">
    <property type="entry name" value="NAD(P)-bd_dom_sf"/>
</dbReference>
<evidence type="ECO:0000256" key="2">
    <source>
        <dbReference type="ARBA" id="ARBA00023002"/>
    </source>
</evidence>